<dbReference type="Proteomes" id="UP000324222">
    <property type="component" value="Unassembled WGS sequence"/>
</dbReference>
<dbReference type="EMBL" id="VSRR010025862">
    <property type="protein sequence ID" value="MPC67183.1"/>
    <property type="molecule type" value="Genomic_DNA"/>
</dbReference>
<evidence type="ECO:0000256" key="1">
    <source>
        <dbReference type="SAM" id="MobiDB-lite"/>
    </source>
</evidence>
<protein>
    <submittedName>
        <fullName evidence="2">Uncharacterized protein</fullName>
    </submittedName>
</protein>
<dbReference type="AlphaFoldDB" id="A0A5B7HAP7"/>
<feature type="compositionally biased region" description="Basic and acidic residues" evidence="1">
    <location>
        <begin position="27"/>
        <end position="43"/>
    </location>
</feature>
<organism evidence="2 3">
    <name type="scientific">Portunus trituberculatus</name>
    <name type="common">Swimming crab</name>
    <name type="synonym">Neptunus trituberculatus</name>
    <dbReference type="NCBI Taxonomy" id="210409"/>
    <lineage>
        <taxon>Eukaryota</taxon>
        <taxon>Metazoa</taxon>
        <taxon>Ecdysozoa</taxon>
        <taxon>Arthropoda</taxon>
        <taxon>Crustacea</taxon>
        <taxon>Multicrustacea</taxon>
        <taxon>Malacostraca</taxon>
        <taxon>Eumalacostraca</taxon>
        <taxon>Eucarida</taxon>
        <taxon>Decapoda</taxon>
        <taxon>Pleocyemata</taxon>
        <taxon>Brachyura</taxon>
        <taxon>Eubrachyura</taxon>
        <taxon>Portunoidea</taxon>
        <taxon>Portunidae</taxon>
        <taxon>Portuninae</taxon>
        <taxon>Portunus</taxon>
    </lineage>
</organism>
<gene>
    <name evidence="2" type="ORF">E2C01_061350</name>
</gene>
<proteinExistence type="predicted"/>
<accession>A0A5B7HAP7</accession>
<comment type="caution">
    <text evidence="2">The sequence shown here is derived from an EMBL/GenBank/DDBJ whole genome shotgun (WGS) entry which is preliminary data.</text>
</comment>
<name>A0A5B7HAP7_PORTR</name>
<keyword evidence="3" id="KW-1185">Reference proteome</keyword>
<feature type="region of interest" description="Disordered" evidence="1">
    <location>
        <begin position="27"/>
        <end position="67"/>
    </location>
</feature>
<evidence type="ECO:0000313" key="3">
    <source>
        <dbReference type="Proteomes" id="UP000324222"/>
    </source>
</evidence>
<evidence type="ECO:0000313" key="2">
    <source>
        <dbReference type="EMBL" id="MPC67183.1"/>
    </source>
</evidence>
<sequence>MRAGHLCKAPKRRKVSDIDARLARIHSERRTPCAKTRRSETRQGKASVDAGEGEGGATVTLASEKDE</sequence>
<reference evidence="2 3" key="1">
    <citation type="submission" date="2019-05" db="EMBL/GenBank/DDBJ databases">
        <title>Another draft genome of Portunus trituberculatus and its Hox gene families provides insights of decapod evolution.</title>
        <authorList>
            <person name="Jeong J.-H."/>
            <person name="Song I."/>
            <person name="Kim S."/>
            <person name="Choi T."/>
            <person name="Kim D."/>
            <person name="Ryu S."/>
            <person name="Kim W."/>
        </authorList>
    </citation>
    <scope>NUCLEOTIDE SEQUENCE [LARGE SCALE GENOMIC DNA]</scope>
    <source>
        <tissue evidence="2">Muscle</tissue>
    </source>
</reference>